<dbReference type="InterPro" id="IPR000639">
    <property type="entry name" value="Epox_hydrolase-like"/>
</dbReference>
<dbReference type="GO" id="GO:0003824">
    <property type="term" value="F:catalytic activity"/>
    <property type="evidence" value="ECO:0007669"/>
    <property type="project" value="InterPro"/>
</dbReference>
<name>A0A0L6TVT4_9FIRM</name>
<dbReference type="PRINTS" id="PR00412">
    <property type="entry name" value="EPOXHYDRLASE"/>
</dbReference>
<accession>A0A0L6TVT4</accession>
<dbReference type="InterPro" id="IPR000073">
    <property type="entry name" value="AB_hydrolase_1"/>
</dbReference>
<evidence type="ECO:0000259" key="2">
    <source>
        <dbReference type="Pfam" id="PF12146"/>
    </source>
</evidence>
<keyword evidence="4" id="KW-1185">Reference proteome</keyword>
<dbReference type="Proteomes" id="UP000036873">
    <property type="component" value="Unassembled WGS sequence"/>
</dbReference>
<dbReference type="STRING" id="52689.AKG39_17955"/>
<dbReference type="PRINTS" id="PR00111">
    <property type="entry name" value="ABHYDROLASE"/>
</dbReference>
<dbReference type="Gene3D" id="3.40.50.1820">
    <property type="entry name" value="alpha/beta hydrolase"/>
    <property type="match status" value="1"/>
</dbReference>
<feature type="transmembrane region" description="Helical" evidence="1">
    <location>
        <begin position="12"/>
        <end position="29"/>
    </location>
</feature>
<keyword evidence="1" id="KW-0472">Membrane</keyword>
<dbReference type="EMBL" id="LGYO01000065">
    <property type="protein sequence ID" value="KNZ40364.1"/>
    <property type="molecule type" value="Genomic_DNA"/>
</dbReference>
<feature type="domain" description="Serine aminopeptidase S33" evidence="2">
    <location>
        <begin position="69"/>
        <end position="309"/>
    </location>
</feature>
<dbReference type="PANTHER" id="PTHR43689:SF8">
    <property type="entry name" value="ALPHA_BETA-HYDROLASES SUPERFAMILY PROTEIN"/>
    <property type="match status" value="1"/>
</dbReference>
<proteinExistence type="predicted"/>
<reference evidence="4" key="1">
    <citation type="submission" date="2015-07" db="EMBL/GenBank/DDBJ databases">
        <title>Draft genome sequence of Acetobacterium bakii DSM 8293, a potential psychrophilic chemical producer through syngas fermentation.</title>
        <authorList>
            <person name="Song Y."/>
            <person name="Hwang S."/>
            <person name="Cho B.-K."/>
        </authorList>
    </citation>
    <scope>NUCLEOTIDE SEQUENCE [LARGE SCALE GENOMIC DNA]</scope>
    <source>
        <strain evidence="4">DSM 8239</strain>
    </source>
</reference>
<comment type="caution">
    <text evidence="3">The sequence shown here is derived from an EMBL/GenBank/DDBJ whole genome shotgun (WGS) entry which is preliminary data.</text>
</comment>
<dbReference type="RefSeq" id="WP_050741779.1">
    <property type="nucleotide sequence ID" value="NZ_LGYO01000065.1"/>
</dbReference>
<organism evidence="3 4">
    <name type="scientific">Acetobacterium bakii</name>
    <dbReference type="NCBI Taxonomy" id="52689"/>
    <lineage>
        <taxon>Bacteria</taxon>
        <taxon>Bacillati</taxon>
        <taxon>Bacillota</taxon>
        <taxon>Clostridia</taxon>
        <taxon>Eubacteriales</taxon>
        <taxon>Eubacteriaceae</taxon>
        <taxon>Acetobacterium</taxon>
    </lineage>
</organism>
<dbReference type="PANTHER" id="PTHR43689">
    <property type="entry name" value="HYDROLASE"/>
    <property type="match status" value="1"/>
</dbReference>
<dbReference type="InterPro" id="IPR029058">
    <property type="entry name" value="AB_hydrolase_fold"/>
</dbReference>
<keyword evidence="1" id="KW-1133">Transmembrane helix</keyword>
<dbReference type="OrthoDB" id="9808398at2"/>
<gene>
    <name evidence="3" type="ORF">AKG39_17955</name>
</gene>
<dbReference type="InterPro" id="IPR022742">
    <property type="entry name" value="Hydrolase_4"/>
</dbReference>
<evidence type="ECO:0000313" key="4">
    <source>
        <dbReference type="Proteomes" id="UP000036873"/>
    </source>
</evidence>
<protein>
    <recommendedName>
        <fullName evidence="2">Serine aminopeptidase S33 domain-containing protein</fullName>
    </recommendedName>
</protein>
<sequence>MNKSRKWLKRIALGIGSIFVVLSILPYLIGVSKPEDLSGMGLPFNESRFENVDGVSIHYRQWQPDQQTIKGKVLLVHGLGGSTFSWRNNIQALRDAGYLVVTVDLPGFGYSDRSRGIDHSQKNRSTILWGLLDTIDGTLSAESTAMDWVLVGHSMGGGTAVAMTLEYPEQTKALVLVDGAVFENNPGFVSKLLIYPPLARWGQVILQNYVFQYNRIETSLASAYGRTPTPEEMKANLDPFLLPGTTYAMIDLLRTAKNETVEELNTVDVPVFAIWGSNDTWVPVEQAKWIQELLPQMKLTFIDGAVHTPMETHSEAFNQQLIRDLEELDQ</sequence>
<evidence type="ECO:0000313" key="3">
    <source>
        <dbReference type="EMBL" id="KNZ40364.1"/>
    </source>
</evidence>
<evidence type="ECO:0000256" key="1">
    <source>
        <dbReference type="SAM" id="Phobius"/>
    </source>
</evidence>
<dbReference type="PATRIC" id="fig|52689.4.peg.3282"/>
<dbReference type="AlphaFoldDB" id="A0A0L6TVT4"/>
<dbReference type="Pfam" id="PF12146">
    <property type="entry name" value="Hydrolase_4"/>
    <property type="match status" value="1"/>
</dbReference>
<dbReference type="SUPFAM" id="SSF53474">
    <property type="entry name" value="alpha/beta-Hydrolases"/>
    <property type="match status" value="1"/>
</dbReference>
<keyword evidence="1" id="KW-0812">Transmembrane</keyword>